<evidence type="ECO:0000313" key="1">
    <source>
        <dbReference type="Proteomes" id="UP000887578"/>
    </source>
</evidence>
<proteinExistence type="predicted"/>
<keyword evidence="1" id="KW-1185">Reference proteome</keyword>
<reference evidence="2" key="1">
    <citation type="submission" date="2022-11" db="UniProtKB">
        <authorList>
            <consortium name="WormBaseParasite"/>
        </authorList>
    </citation>
    <scope>IDENTIFICATION</scope>
</reference>
<evidence type="ECO:0000313" key="2">
    <source>
        <dbReference type="WBParaSite" id="PDA_v2.g10469.t1"/>
    </source>
</evidence>
<organism evidence="1 2">
    <name type="scientific">Panagrolaimus davidi</name>
    <dbReference type="NCBI Taxonomy" id="227884"/>
    <lineage>
        <taxon>Eukaryota</taxon>
        <taxon>Metazoa</taxon>
        <taxon>Ecdysozoa</taxon>
        <taxon>Nematoda</taxon>
        <taxon>Chromadorea</taxon>
        <taxon>Rhabditida</taxon>
        <taxon>Tylenchina</taxon>
        <taxon>Panagrolaimomorpha</taxon>
        <taxon>Panagrolaimoidea</taxon>
        <taxon>Panagrolaimidae</taxon>
        <taxon>Panagrolaimus</taxon>
    </lineage>
</organism>
<dbReference type="Proteomes" id="UP000887578">
    <property type="component" value="Unplaced"/>
</dbReference>
<accession>A0A914NZZ7</accession>
<name>A0A914NZZ7_9BILA</name>
<protein>
    <submittedName>
        <fullName evidence="2">Uncharacterized protein</fullName>
    </submittedName>
</protein>
<dbReference type="AlphaFoldDB" id="A0A914NZZ7"/>
<dbReference type="WBParaSite" id="PDA_v2.g10469.t1">
    <property type="protein sequence ID" value="PDA_v2.g10469.t1"/>
    <property type="gene ID" value="PDA_v2.g10469"/>
</dbReference>
<sequence length="182" mass="21101">MLPHSRKKTAENLQDKLLFLQILQDFYKQIVDSDKKLVVWQQVVDECKSYGFFYGDYTARYLEQTKWPGFIRATRIKWEEKQKELDPTDILIIEIERIRKPDYCVPMNAEEEANRKADVAELNEPALDHQMADVVQSSNDDDVSAEEAALDNSVAINPDDAQDEFNDSLDEAVDTFCKTLIF</sequence>